<dbReference type="EMBL" id="CP101114">
    <property type="protein sequence ID" value="UTO28753.1"/>
    <property type="molecule type" value="Genomic_DNA"/>
</dbReference>
<reference evidence="2" key="1">
    <citation type="submission" date="2022-07" db="EMBL/GenBank/DDBJ databases">
        <title>First report of Bartonella spp. in marsupials in Brazil, with a description of Bartonella harrusi sp. nov. and new proposal for taxonomic reclassification of species of the genus Bartonella.</title>
        <authorList>
            <person name="Amaral R.B."/>
        </authorList>
    </citation>
    <scope>NUCLEOTIDE SEQUENCE</scope>
    <source>
        <strain evidence="2">117A</strain>
    </source>
</reference>
<protein>
    <submittedName>
        <fullName evidence="2">Uncharacterized protein</fullName>
    </submittedName>
</protein>
<sequence length="94" mass="10774">MALALAGFALACRSAFKNQRGNEFSYLAWYAVDADIYSYRFFHQIPLIVFLNVEHDLKYAFDFKLLFGFLSGFTGGVLWGGTLNLYITFRKNPN</sequence>
<keyword evidence="3" id="KW-1185">Reference proteome</keyword>
<accession>A0ABY5EW48</accession>
<feature type="transmembrane region" description="Helical" evidence="1">
    <location>
        <begin position="65"/>
        <end position="87"/>
    </location>
</feature>
<proteinExistence type="predicted"/>
<evidence type="ECO:0000256" key="1">
    <source>
        <dbReference type="SAM" id="Phobius"/>
    </source>
</evidence>
<keyword evidence="1" id="KW-0472">Membrane</keyword>
<dbReference type="RefSeq" id="WP_254770620.1">
    <property type="nucleotide sequence ID" value="NZ_CP101114.1"/>
</dbReference>
<keyword evidence="1" id="KW-0812">Transmembrane</keyword>
<evidence type="ECO:0000313" key="2">
    <source>
        <dbReference type="EMBL" id="UTO28753.1"/>
    </source>
</evidence>
<keyword evidence="1" id="KW-1133">Transmembrane helix</keyword>
<dbReference type="Proteomes" id="UP001059475">
    <property type="component" value="Chromosome"/>
</dbReference>
<organism evidence="2 3">
    <name type="scientific">Bartonella harrusi</name>
    <dbReference type="NCBI Taxonomy" id="2961895"/>
    <lineage>
        <taxon>Bacteria</taxon>
        <taxon>Pseudomonadati</taxon>
        <taxon>Pseudomonadota</taxon>
        <taxon>Alphaproteobacteria</taxon>
        <taxon>Hyphomicrobiales</taxon>
        <taxon>Bartonellaceae</taxon>
        <taxon>Bartonella</taxon>
    </lineage>
</organism>
<name>A0ABY5EW48_9HYPH</name>
<evidence type="ECO:0000313" key="3">
    <source>
        <dbReference type="Proteomes" id="UP001059475"/>
    </source>
</evidence>
<gene>
    <name evidence="2" type="ORF">NMK50_01680</name>
</gene>